<keyword evidence="3 5" id="KW-0067">ATP-binding</keyword>
<dbReference type="InterPro" id="IPR051782">
    <property type="entry name" value="ABC_Transporter_VariousFunc"/>
</dbReference>
<dbReference type="InterPro" id="IPR003593">
    <property type="entry name" value="AAA+_ATPase"/>
</dbReference>
<dbReference type="GO" id="GO:0005524">
    <property type="term" value="F:ATP binding"/>
    <property type="evidence" value="ECO:0007669"/>
    <property type="project" value="UniProtKB-KW"/>
</dbReference>
<dbReference type="EMBL" id="DWYY01000005">
    <property type="protein sequence ID" value="HJA91642.1"/>
    <property type="molecule type" value="Genomic_DNA"/>
</dbReference>
<dbReference type="SUPFAM" id="SSF52540">
    <property type="entry name" value="P-loop containing nucleoside triphosphate hydrolases"/>
    <property type="match status" value="1"/>
</dbReference>
<evidence type="ECO:0000259" key="4">
    <source>
        <dbReference type="PROSITE" id="PS50893"/>
    </source>
</evidence>
<evidence type="ECO:0000313" key="6">
    <source>
        <dbReference type="Proteomes" id="UP000886858"/>
    </source>
</evidence>
<evidence type="ECO:0000256" key="1">
    <source>
        <dbReference type="ARBA" id="ARBA00022448"/>
    </source>
</evidence>
<name>A0A9D2I405_9FIRM</name>
<dbReference type="Pfam" id="PF00005">
    <property type="entry name" value="ABC_tran"/>
    <property type="match status" value="1"/>
</dbReference>
<proteinExistence type="predicted"/>
<dbReference type="CDD" id="cd03230">
    <property type="entry name" value="ABC_DR_subfamily_A"/>
    <property type="match status" value="1"/>
</dbReference>
<sequence length="248" mass="27491">MEEIKTDIPVLSVRNFSKTYRGGKRAVEDLSLDICAGDIFGFIGPNGAGKTTTLKAVSGILDFKVGEIRICGHSIQEEPLWCKERMAYLPDNPDLYEYLTGIQYLNFIGDVYRVPGALRTQRIGELAERFGITRSLGDLISAYSHGMKQKLALISAFLHSPRLLLLDEPFVGLDPEASVMLKESMHALCREGGAIFFSTHVLEVAQKLCNRIAIIREGRLVAQGETEALTAGKSLEEVFMEVAHNERD</sequence>
<dbReference type="InterPro" id="IPR003439">
    <property type="entry name" value="ABC_transporter-like_ATP-bd"/>
</dbReference>
<dbReference type="GO" id="GO:0016887">
    <property type="term" value="F:ATP hydrolysis activity"/>
    <property type="evidence" value="ECO:0007669"/>
    <property type="project" value="InterPro"/>
</dbReference>
<dbReference type="Proteomes" id="UP000886858">
    <property type="component" value="Unassembled WGS sequence"/>
</dbReference>
<reference evidence="5" key="2">
    <citation type="submission" date="2021-04" db="EMBL/GenBank/DDBJ databases">
        <authorList>
            <person name="Gilroy R."/>
        </authorList>
    </citation>
    <scope>NUCLEOTIDE SEQUENCE</scope>
    <source>
        <strain evidence="5">CHK179-7159</strain>
    </source>
</reference>
<dbReference type="Gene3D" id="3.40.50.300">
    <property type="entry name" value="P-loop containing nucleotide triphosphate hydrolases"/>
    <property type="match status" value="1"/>
</dbReference>
<protein>
    <submittedName>
        <fullName evidence="5">ABC transporter ATP-binding protein</fullName>
    </submittedName>
</protein>
<accession>A0A9D2I405</accession>
<evidence type="ECO:0000256" key="2">
    <source>
        <dbReference type="ARBA" id="ARBA00022741"/>
    </source>
</evidence>
<dbReference type="SMART" id="SM00382">
    <property type="entry name" value="AAA"/>
    <property type="match status" value="1"/>
</dbReference>
<feature type="domain" description="ABC transporter" evidence="4">
    <location>
        <begin position="11"/>
        <end position="242"/>
    </location>
</feature>
<reference evidence="5" key="1">
    <citation type="journal article" date="2021" name="PeerJ">
        <title>Extensive microbial diversity within the chicken gut microbiome revealed by metagenomics and culture.</title>
        <authorList>
            <person name="Gilroy R."/>
            <person name="Ravi A."/>
            <person name="Getino M."/>
            <person name="Pursley I."/>
            <person name="Horton D.L."/>
            <person name="Alikhan N.F."/>
            <person name="Baker D."/>
            <person name="Gharbi K."/>
            <person name="Hall N."/>
            <person name="Watson M."/>
            <person name="Adriaenssens E.M."/>
            <person name="Foster-Nyarko E."/>
            <person name="Jarju S."/>
            <person name="Secka A."/>
            <person name="Antonio M."/>
            <person name="Oren A."/>
            <person name="Chaudhuri R.R."/>
            <person name="La Ragione R."/>
            <person name="Hildebrand F."/>
            <person name="Pallen M.J."/>
        </authorList>
    </citation>
    <scope>NUCLEOTIDE SEQUENCE</scope>
    <source>
        <strain evidence="5">CHK179-7159</strain>
    </source>
</reference>
<evidence type="ECO:0000313" key="5">
    <source>
        <dbReference type="EMBL" id="HJA91642.1"/>
    </source>
</evidence>
<evidence type="ECO:0000256" key="3">
    <source>
        <dbReference type="ARBA" id="ARBA00022840"/>
    </source>
</evidence>
<keyword evidence="1" id="KW-0813">Transport</keyword>
<dbReference type="InterPro" id="IPR017871">
    <property type="entry name" value="ABC_transporter-like_CS"/>
</dbReference>
<keyword evidence="2" id="KW-0547">Nucleotide-binding</keyword>
<dbReference type="AlphaFoldDB" id="A0A9D2I405"/>
<dbReference type="PROSITE" id="PS00211">
    <property type="entry name" value="ABC_TRANSPORTER_1"/>
    <property type="match status" value="1"/>
</dbReference>
<dbReference type="PANTHER" id="PTHR42939">
    <property type="entry name" value="ABC TRANSPORTER ATP-BINDING PROTEIN ALBC-RELATED"/>
    <property type="match status" value="1"/>
</dbReference>
<comment type="caution">
    <text evidence="5">The sequence shown here is derived from an EMBL/GenBank/DDBJ whole genome shotgun (WGS) entry which is preliminary data.</text>
</comment>
<dbReference type="InterPro" id="IPR027417">
    <property type="entry name" value="P-loop_NTPase"/>
</dbReference>
<dbReference type="PANTHER" id="PTHR42939:SF1">
    <property type="entry name" value="ABC TRANSPORTER ATP-BINDING PROTEIN ALBC-RELATED"/>
    <property type="match status" value="1"/>
</dbReference>
<organism evidence="5 6">
    <name type="scientific">Candidatus Eisenbergiella merdipullorum</name>
    <dbReference type="NCBI Taxonomy" id="2838553"/>
    <lineage>
        <taxon>Bacteria</taxon>
        <taxon>Bacillati</taxon>
        <taxon>Bacillota</taxon>
        <taxon>Clostridia</taxon>
        <taxon>Lachnospirales</taxon>
        <taxon>Lachnospiraceae</taxon>
        <taxon>Eisenbergiella</taxon>
    </lineage>
</organism>
<gene>
    <name evidence="5" type="ORF">H9717_00720</name>
</gene>
<dbReference type="PROSITE" id="PS50893">
    <property type="entry name" value="ABC_TRANSPORTER_2"/>
    <property type="match status" value="1"/>
</dbReference>